<dbReference type="CDD" id="cd06561">
    <property type="entry name" value="AlkD_like"/>
    <property type="match status" value="1"/>
</dbReference>
<dbReference type="Proteomes" id="UP000719942">
    <property type="component" value="Unassembled WGS sequence"/>
</dbReference>
<dbReference type="PANTHER" id="PTHR34070:SF1">
    <property type="entry name" value="DNA ALKYLATION REPAIR PROTEIN"/>
    <property type="match status" value="1"/>
</dbReference>
<organism evidence="1 2">
    <name type="scientific">Caproiciproducens faecalis</name>
    <dbReference type="NCBI Taxonomy" id="2820301"/>
    <lineage>
        <taxon>Bacteria</taxon>
        <taxon>Bacillati</taxon>
        <taxon>Bacillota</taxon>
        <taxon>Clostridia</taxon>
        <taxon>Eubacteriales</taxon>
        <taxon>Acutalibacteraceae</taxon>
        <taxon>Caproiciproducens</taxon>
    </lineage>
</organism>
<dbReference type="RefSeq" id="WP_219964163.1">
    <property type="nucleotide sequence ID" value="NZ_JAGFNZ010000001.1"/>
</dbReference>
<dbReference type="SUPFAM" id="SSF48371">
    <property type="entry name" value="ARM repeat"/>
    <property type="match status" value="1"/>
</dbReference>
<dbReference type="Gene3D" id="1.25.10.90">
    <property type="match status" value="1"/>
</dbReference>
<proteinExistence type="predicted"/>
<dbReference type="InterPro" id="IPR014825">
    <property type="entry name" value="DNA_alkylation"/>
</dbReference>
<dbReference type="Pfam" id="PF08713">
    <property type="entry name" value="DNA_alkylation"/>
    <property type="match status" value="1"/>
</dbReference>
<accession>A0ABS7DKE8</accession>
<dbReference type="PANTHER" id="PTHR34070">
    <property type="entry name" value="ARMADILLO-TYPE FOLD"/>
    <property type="match status" value="1"/>
</dbReference>
<gene>
    <name evidence="1" type="ORF">J5W02_03020</name>
</gene>
<name>A0ABS7DKE8_9FIRM</name>
<keyword evidence="2" id="KW-1185">Reference proteome</keyword>
<dbReference type="InterPro" id="IPR016024">
    <property type="entry name" value="ARM-type_fold"/>
</dbReference>
<dbReference type="EMBL" id="JAGFNZ010000001">
    <property type="protein sequence ID" value="MBW7571777.1"/>
    <property type="molecule type" value="Genomic_DNA"/>
</dbReference>
<evidence type="ECO:0000313" key="1">
    <source>
        <dbReference type="EMBL" id="MBW7571777.1"/>
    </source>
</evidence>
<protein>
    <submittedName>
        <fullName evidence="1">DNA alkylation repair protein</fullName>
    </submittedName>
</protein>
<comment type="caution">
    <text evidence="1">The sequence shown here is derived from an EMBL/GenBank/DDBJ whole genome shotgun (WGS) entry which is preliminary data.</text>
</comment>
<sequence length="237" mass="27509">MLNDFVYTDYPSLARHLQSLADEPYRKMQYKIVPGVEHILGVRVPKLRALAKQIVKGGWRACLADLRDASMEEIMLRGFIIGYAKMEQDELFALIADFVPRINCWAVCDGFCSTLKAAAQDRERLFAFLQPYLQSSREYELRFAVIMLMDYFITDDSIDAVLKIYYRVRHDGYYVKMGVAWALSVCFVKYPEQTMDCLKTGGLDDWTYNKTLQKIVESFRVDDETKAVVRGMKRRAK</sequence>
<reference evidence="1 2" key="1">
    <citation type="submission" date="2021-03" db="EMBL/GenBank/DDBJ databases">
        <title>Caproiciproducens sp. nov. isolated from feces of cow.</title>
        <authorList>
            <person name="Choi J.-Y."/>
        </authorList>
    </citation>
    <scope>NUCLEOTIDE SEQUENCE [LARGE SCALE GENOMIC DNA]</scope>
    <source>
        <strain evidence="1 2">AGMB10547</strain>
    </source>
</reference>
<evidence type="ECO:0000313" key="2">
    <source>
        <dbReference type="Proteomes" id="UP000719942"/>
    </source>
</evidence>